<comment type="caution">
    <text evidence="1">The sequence shown here is derived from an EMBL/GenBank/DDBJ whole genome shotgun (WGS) entry which is preliminary data.</text>
</comment>
<dbReference type="Proteomes" id="UP001501705">
    <property type="component" value="Unassembled WGS sequence"/>
</dbReference>
<protein>
    <submittedName>
        <fullName evidence="1">DUF3626 domain-containing protein</fullName>
    </submittedName>
</protein>
<evidence type="ECO:0000313" key="2">
    <source>
        <dbReference type="Proteomes" id="UP001501705"/>
    </source>
</evidence>
<name>A0ABN2CYI1_9ACTN</name>
<gene>
    <name evidence="1" type="ORF">GCM10009804_22990</name>
</gene>
<keyword evidence="2" id="KW-1185">Reference proteome</keyword>
<reference evidence="1 2" key="1">
    <citation type="journal article" date="2019" name="Int. J. Syst. Evol. Microbiol.">
        <title>The Global Catalogue of Microorganisms (GCM) 10K type strain sequencing project: providing services to taxonomists for standard genome sequencing and annotation.</title>
        <authorList>
            <consortium name="The Broad Institute Genomics Platform"/>
            <consortium name="The Broad Institute Genome Sequencing Center for Infectious Disease"/>
            <person name="Wu L."/>
            <person name="Ma J."/>
        </authorList>
    </citation>
    <scope>NUCLEOTIDE SEQUENCE [LARGE SCALE GENOMIC DNA]</scope>
    <source>
        <strain evidence="1 2">JCM 15572</strain>
    </source>
</reference>
<proteinExistence type="predicted"/>
<organism evidence="1 2">
    <name type="scientific">Kribbella hippodromi</name>
    <dbReference type="NCBI Taxonomy" id="434347"/>
    <lineage>
        <taxon>Bacteria</taxon>
        <taxon>Bacillati</taxon>
        <taxon>Actinomycetota</taxon>
        <taxon>Actinomycetes</taxon>
        <taxon>Propionibacteriales</taxon>
        <taxon>Kribbellaceae</taxon>
        <taxon>Kribbella</taxon>
    </lineage>
</organism>
<accession>A0ABN2CYI1</accession>
<dbReference type="Pfam" id="PF12294">
    <property type="entry name" value="DUF3626"/>
    <property type="match status" value="2"/>
</dbReference>
<dbReference type="InterPro" id="IPR022074">
    <property type="entry name" value="DUF3626"/>
</dbReference>
<evidence type="ECO:0000313" key="1">
    <source>
        <dbReference type="EMBL" id="GAA1565714.1"/>
    </source>
</evidence>
<dbReference type="EMBL" id="BAAAPH010000006">
    <property type="protein sequence ID" value="GAA1565714.1"/>
    <property type="molecule type" value="Genomic_DNA"/>
</dbReference>
<sequence>MVIDSMAADGYYRSQFSTGISNGGLTAFPGGDRWKWESRLFAGKYDDQPVLSRPVYGVWNRRADPYSAGIRFGSSYLRLKPETIDRATFCFPDSAREATDVSDQLNLPRLCRAADEATVDDLDDYIEAHIHGLVRLDTDVAAIVLDPSFAGTPVEAAARRLRCPVEFHPGFRARPDTFDPAYRGPDIVDLARSLADELTPEILGRTARSGATQSIKYVWHYLARFGRTT</sequence>